<proteinExistence type="predicted"/>
<dbReference type="EMBL" id="JACTNZ010000011">
    <property type="protein sequence ID" value="KAG5524079.1"/>
    <property type="molecule type" value="Genomic_DNA"/>
</dbReference>
<accession>A0AAV6I9N7</accession>
<gene>
    <name evidence="3" type="ORF">RHGRI_030921</name>
</gene>
<comment type="caution">
    <text evidence="3">The sequence shown here is derived from an EMBL/GenBank/DDBJ whole genome shotgun (WGS) entry which is preliminary data.</text>
</comment>
<evidence type="ECO:0000256" key="2">
    <source>
        <dbReference type="SAM" id="SignalP"/>
    </source>
</evidence>
<dbReference type="Proteomes" id="UP000823749">
    <property type="component" value="Chromosome 11"/>
</dbReference>
<feature type="compositionally biased region" description="Gly residues" evidence="1">
    <location>
        <begin position="133"/>
        <end position="143"/>
    </location>
</feature>
<feature type="chain" id="PRO_5043831879" evidence="2">
    <location>
        <begin position="34"/>
        <end position="383"/>
    </location>
</feature>
<organism evidence="3 4">
    <name type="scientific">Rhododendron griersonianum</name>
    <dbReference type="NCBI Taxonomy" id="479676"/>
    <lineage>
        <taxon>Eukaryota</taxon>
        <taxon>Viridiplantae</taxon>
        <taxon>Streptophyta</taxon>
        <taxon>Embryophyta</taxon>
        <taxon>Tracheophyta</taxon>
        <taxon>Spermatophyta</taxon>
        <taxon>Magnoliopsida</taxon>
        <taxon>eudicotyledons</taxon>
        <taxon>Gunneridae</taxon>
        <taxon>Pentapetalae</taxon>
        <taxon>asterids</taxon>
        <taxon>Ericales</taxon>
        <taxon>Ericaceae</taxon>
        <taxon>Ericoideae</taxon>
        <taxon>Rhodoreae</taxon>
        <taxon>Rhododendron</taxon>
    </lineage>
</organism>
<evidence type="ECO:0000313" key="3">
    <source>
        <dbReference type="EMBL" id="KAG5524079.1"/>
    </source>
</evidence>
<keyword evidence="2" id="KW-0732">Signal</keyword>
<reference evidence="3" key="1">
    <citation type="submission" date="2020-08" db="EMBL/GenBank/DDBJ databases">
        <title>Plant Genome Project.</title>
        <authorList>
            <person name="Zhang R.-G."/>
        </authorList>
    </citation>
    <scope>NUCLEOTIDE SEQUENCE</scope>
    <source>
        <strain evidence="3">WSP0</strain>
        <tissue evidence="3">Leaf</tissue>
    </source>
</reference>
<sequence length="383" mass="44000">MRRFTQSQAVFLEATFVLLLLWLAFCFSSDSESYEMDAPSLRKFVRPLEIEQRLSFEIEQRLTEVIEQRLTKQIERMLNGLMKVHSFGKKYMVIDLYVDCPNVVESDKDREPEVEVIGRDRNTTADPNSITELGGGLEIGNGQRGSELRGIDHVEEPVVDEEGEGVGNKCVNADEDGERVGGEMDEDSESDCEWQPNDDSETFCDSFSGVEESSDEEEEENIALVGLGTYNLETECGEGDSDSDENEICKWQWKWLVVKGVDVDWQWKWLVVEGVEVDVVEEEEEGRVVQVEKVLHLTQLKQGVIKQKWWEAQEEVVTLPQSMSIPMFEVEEEEEVEAFFHFLAIPFEREMQTMKTMVEGKDLQPMGRVKKWLLVKQKGNNQS</sequence>
<name>A0AAV6I9N7_9ERIC</name>
<keyword evidence="4" id="KW-1185">Reference proteome</keyword>
<dbReference type="AlphaFoldDB" id="A0AAV6I9N7"/>
<feature type="region of interest" description="Disordered" evidence="1">
    <location>
        <begin position="161"/>
        <end position="199"/>
    </location>
</feature>
<feature type="compositionally biased region" description="Acidic residues" evidence="1">
    <location>
        <begin position="173"/>
        <end position="199"/>
    </location>
</feature>
<evidence type="ECO:0000256" key="1">
    <source>
        <dbReference type="SAM" id="MobiDB-lite"/>
    </source>
</evidence>
<feature type="signal peptide" evidence="2">
    <location>
        <begin position="1"/>
        <end position="33"/>
    </location>
</feature>
<evidence type="ECO:0000313" key="4">
    <source>
        <dbReference type="Proteomes" id="UP000823749"/>
    </source>
</evidence>
<protein>
    <submittedName>
        <fullName evidence="3">Uncharacterized protein</fullName>
    </submittedName>
</protein>
<feature type="region of interest" description="Disordered" evidence="1">
    <location>
        <begin position="121"/>
        <end position="144"/>
    </location>
</feature>